<dbReference type="InterPro" id="IPR027417">
    <property type="entry name" value="P-loop_NTPase"/>
</dbReference>
<feature type="coiled-coil region" evidence="2">
    <location>
        <begin position="1254"/>
        <end position="1316"/>
    </location>
</feature>
<dbReference type="InterPro" id="IPR026983">
    <property type="entry name" value="DHC"/>
</dbReference>
<proteinExistence type="inferred from homology"/>
<dbReference type="Pfam" id="PF17857">
    <property type="entry name" value="AAA_lid_1"/>
    <property type="match status" value="2"/>
</dbReference>
<dbReference type="Gene3D" id="3.40.50.300">
    <property type="entry name" value="P-loop containing nucleotide triphosphate hydrolases"/>
    <property type="match status" value="2"/>
</dbReference>
<comment type="similarity">
    <text evidence="1">Belongs to the dynein heavy chain family.</text>
</comment>
<gene>
    <name evidence="6" type="ORF">LAZ67_13003301</name>
</gene>
<feature type="domain" description="Dynein heavy chain coiled coil stalk" evidence="3">
    <location>
        <begin position="467"/>
        <end position="802"/>
    </location>
</feature>
<feature type="domain" description="Dynein heavy chain AAA module D4" evidence="4">
    <location>
        <begin position="970"/>
        <end position="1231"/>
    </location>
</feature>
<dbReference type="InterPro" id="IPR041589">
    <property type="entry name" value="DNAH3_AAA_lid_1"/>
</dbReference>
<evidence type="ECO:0000313" key="6">
    <source>
        <dbReference type="EMBL" id="UYV76302.1"/>
    </source>
</evidence>
<dbReference type="InterPro" id="IPR024743">
    <property type="entry name" value="Dynein_HC_stalk"/>
</dbReference>
<evidence type="ECO:0000259" key="3">
    <source>
        <dbReference type="Pfam" id="PF12777"/>
    </source>
</evidence>
<dbReference type="EMBL" id="CP092875">
    <property type="protein sequence ID" value="UYV76302.1"/>
    <property type="molecule type" value="Genomic_DNA"/>
</dbReference>
<dbReference type="PANTHER" id="PTHR46532:SF4">
    <property type="entry name" value="AAA+ ATPASE DOMAIN-CONTAINING PROTEIN"/>
    <property type="match status" value="1"/>
</dbReference>
<keyword evidence="2" id="KW-0175">Coiled coil</keyword>
<evidence type="ECO:0000256" key="1">
    <source>
        <dbReference type="ARBA" id="ARBA00008887"/>
    </source>
</evidence>
<reference evidence="6 7" key="1">
    <citation type="submission" date="2022-01" db="EMBL/GenBank/DDBJ databases">
        <title>A chromosomal length assembly of Cordylochernes scorpioides.</title>
        <authorList>
            <person name="Zeh D."/>
            <person name="Zeh J."/>
        </authorList>
    </citation>
    <scope>NUCLEOTIDE SEQUENCE [LARGE SCALE GENOMIC DNA]</scope>
    <source>
        <strain evidence="6">IN4F17</strain>
        <tissue evidence="6">Whole Body</tissue>
    </source>
</reference>
<accession>A0ABY6L572</accession>
<evidence type="ECO:0000259" key="4">
    <source>
        <dbReference type="Pfam" id="PF12780"/>
    </source>
</evidence>
<dbReference type="Proteomes" id="UP001235939">
    <property type="component" value="Chromosome 13"/>
</dbReference>
<feature type="domain" description="Dynein heavy chain AAA module D4" evidence="4">
    <location>
        <begin position="178"/>
        <end position="452"/>
    </location>
</feature>
<protein>
    <submittedName>
        <fullName evidence="6">DNAH5</fullName>
    </submittedName>
</protein>
<feature type="coiled-coil region" evidence="2">
    <location>
        <begin position="475"/>
        <end position="537"/>
    </location>
</feature>
<keyword evidence="7" id="KW-1185">Reference proteome</keyword>
<evidence type="ECO:0000313" key="7">
    <source>
        <dbReference type="Proteomes" id="UP001235939"/>
    </source>
</evidence>
<dbReference type="Gene3D" id="1.20.920.20">
    <property type="match status" value="2"/>
</dbReference>
<dbReference type="PANTHER" id="PTHR46532">
    <property type="entry name" value="MALE FERTILITY FACTOR KL5"/>
    <property type="match status" value="1"/>
</dbReference>
<feature type="domain" description="Dynein heavy chain coiled coil stalk" evidence="3">
    <location>
        <begin position="1246"/>
        <end position="1375"/>
    </location>
</feature>
<dbReference type="Pfam" id="PF12777">
    <property type="entry name" value="MT"/>
    <property type="match status" value="2"/>
</dbReference>
<sequence>MGHYCSKRGFSAEIQELVRHLVPLTRKLWQVTKVSMLPTPAKFHYIFNLRDLSRVWQGLVSAQSNIIRSEDLLLALWKHECCRVIADRFTSRKDYQWFENTIMKLIKENLGEAYLPAITTKCYFVDFLRDVPEGPGEEEDGETETPKVYEPVYSMSVLVERLSGLVTLYNEMMRGVGLDLVFFEDATVHLIKISRIIRTPSGNALLVGVGGSGKQSLTKLASFIAGYKTFQITLTRSYNVGNLLEDLKVLYRTTGIQDKGTTFIFTDQDVKEECFLEYLNNVLASGIVSNLFNKDEQLEVIQELMPFMKREMPRKPPTPENVMEFFLTRTRKNLHVVLCFSPVGEKFRARALKFPGLISGCTVDWFQAWPRDALVAVSTSFLQAYSLDCSEETKEQLVKAMGGFHDIVATYCSIYYQRYKEETSSYDVVPRFRRSTHVTPKSYLTFITGYKTVYRHRQREIGELARRMENGLAKLEEASVSVERLKLSLAAMEKDLALASEKAEKVLLEVTQRAREAEAVKDTVQRAKDKAQILVNDISGDKAVAEEKLEAARPALEEAEAALNTIKPAHIATVRKLGRPPHLIMRVMDCVMLLFQRRLKPFHYDFERRCVTPSWDDSLKFMSSSGFLQALQNFFKDTITDEVVELLEPYFRMDDYDMDTAKRVCGDVAGLLSWTKAMVAFFGINKEVLPLKANLAIQEARLSVANNELAKVQSELEEKEQELLGVQMQYENAMSEKQKLQDQAAVCRRKMSRASMLITELGGEYHRWTEQSKQFKQQLVRYNRRWCAGVVGMGHYCSKRGFSAEIQELVRHLVPLTRKLWQVTKVSMLPTPAKFHYIFNLRDLSRVWQGLVSAQSNIIRSEDLLLALWKHECCRVIADRFTSRKDYQWFENTIMKLIKENLGEAYLPAITTKCYFVDFLRDVPEGPGEEEDGETETPKVYEPVYSMSVLVERLSGLVTLYNEMMRGVGLDLVFFEDATVHLIKISRIIRTPSGNALLVGVGGSGKQSLTKLASFIAGYKTFQITLTRSYNVGNLLEDLKVLYRTTGIQDKGTTFIFTDQDVKEECFLEYLNNVLASGIVSNLFNKDEQLEVIQELMPFMKREMPRKPPTPENVMEFFLTRTRKNLHVVLCFSPVGEKFRARALKFPGLISGCTVDWFQAWPRDALVAVSTSFLQAYSLDCSEETKEQLVKAMGGFHDIVATYCSIYYQRFRRSTHVTPKSYLTFITGYKTVYRHRQREIGELARRMENGLAKLEEASVSVERLKLSLAAMEKDLALASEKAEKVLLEVTQRAREAEAVKDTVQRAKDKAQILVNDISGDKAVAEEKLEAARPALEEAEAALNTIKPAHIATVRKLGRPPHLIMRVMDCVMLLFQRRLKPFHYDFERRCVTPSWDDSLKVLFSLAT</sequence>
<feature type="coiled-coil region" evidence="2">
    <location>
        <begin position="695"/>
        <end position="750"/>
    </location>
</feature>
<dbReference type="InterPro" id="IPR024317">
    <property type="entry name" value="Dynein_heavy_chain_D4_dom"/>
</dbReference>
<organism evidence="6 7">
    <name type="scientific">Cordylochernes scorpioides</name>
    <dbReference type="NCBI Taxonomy" id="51811"/>
    <lineage>
        <taxon>Eukaryota</taxon>
        <taxon>Metazoa</taxon>
        <taxon>Ecdysozoa</taxon>
        <taxon>Arthropoda</taxon>
        <taxon>Chelicerata</taxon>
        <taxon>Arachnida</taxon>
        <taxon>Pseudoscorpiones</taxon>
        <taxon>Cheliferoidea</taxon>
        <taxon>Chernetidae</taxon>
        <taxon>Cordylochernes</taxon>
    </lineage>
</organism>
<evidence type="ECO:0000256" key="2">
    <source>
        <dbReference type="SAM" id="Coils"/>
    </source>
</evidence>
<dbReference type="Gene3D" id="1.20.920.30">
    <property type="match status" value="2"/>
</dbReference>
<name>A0ABY6L572_9ARAC</name>
<dbReference type="Pfam" id="PF12780">
    <property type="entry name" value="AAA_8"/>
    <property type="match status" value="2"/>
</dbReference>
<feature type="domain" description="Dynein heavy chain 3 AAA+ lid" evidence="5">
    <location>
        <begin position="24"/>
        <end position="108"/>
    </location>
</feature>
<feature type="domain" description="Dynein heavy chain 3 AAA+ lid" evidence="5">
    <location>
        <begin position="816"/>
        <end position="900"/>
    </location>
</feature>
<evidence type="ECO:0000259" key="5">
    <source>
        <dbReference type="Pfam" id="PF17857"/>
    </source>
</evidence>
<dbReference type="SUPFAM" id="SSF52540">
    <property type="entry name" value="P-loop containing nucleoside triphosphate hydrolases"/>
    <property type="match status" value="2"/>
</dbReference>